<sequence length="76" mass="7754">MSVDAVSAEAVLGFRGNPSDTEIAAIAAVLVAASSAARDVPHPPMSSLGGWGDPADQLRYGLSAAPAHFVHAHFSR</sequence>
<evidence type="ECO:0000313" key="2">
    <source>
        <dbReference type="Proteomes" id="UP001432000"/>
    </source>
</evidence>
<organism evidence="1 2">
    <name type="scientific">Rhodococcus sovatensis</name>
    <dbReference type="NCBI Taxonomy" id="1805840"/>
    <lineage>
        <taxon>Bacteria</taxon>
        <taxon>Bacillati</taxon>
        <taxon>Actinomycetota</taxon>
        <taxon>Actinomycetes</taxon>
        <taxon>Mycobacteriales</taxon>
        <taxon>Nocardiaceae</taxon>
        <taxon>Rhodococcus</taxon>
    </lineage>
</organism>
<evidence type="ECO:0000313" key="1">
    <source>
        <dbReference type="EMBL" id="WXG67764.1"/>
    </source>
</evidence>
<proteinExistence type="predicted"/>
<dbReference type="RefSeq" id="WP_338887522.1">
    <property type="nucleotide sequence ID" value="NZ_CP147846.1"/>
</dbReference>
<reference evidence="1 2" key="1">
    <citation type="submission" date="2024-03" db="EMBL/GenBank/DDBJ databases">
        <title>Natural products discovery in diverse microorganisms through a two-stage MS feature dereplication strategy.</title>
        <authorList>
            <person name="Zhang R."/>
        </authorList>
    </citation>
    <scope>NUCLEOTIDE SEQUENCE [LARGE SCALE GENOMIC DNA]</scope>
    <source>
        <strain evidence="1 2">18930</strain>
    </source>
</reference>
<dbReference type="Proteomes" id="UP001432000">
    <property type="component" value="Chromosome"/>
</dbReference>
<protein>
    <submittedName>
        <fullName evidence="1">Acyl-CoA carboxylase epsilon subunit</fullName>
    </submittedName>
</protein>
<accession>A0ABZ2PF82</accession>
<dbReference type="Pfam" id="PF13822">
    <property type="entry name" value="ACC_epsilon"/>
    <property type="match status" value="1"/>
</dbReference>
<dbReference type="EMBL" id="CP147846">
    <property type="protein sequence ID" value="WXG67764.1"/>
    <property type="molecule type" value="Genomic_DNA"/>
</dbReference>
<dbReference type="InterPro" id="IPR032716">
    <property type="entry name" value="ACC_epsilon"/>
</dbReference>
<name>A0ABZ2PF82_9NOCA</name>
<keyword evidence="2" id="KW-1185">Reference proteome</keyword>
<gene>
    <name evidence="1" type="ORF">WDS16_21460</name>
</gene>